<name>A0A1U7M990_TISCR</name>
<dbReference type="NCBIfam" id="TIGR02888">
    <property type="entry name" value="spore_YlmC_YmxH"/>
    <property type="match status" value="1"/>
</dbReference>
<accession>A0A1U7M990</accession>
<evidence type="ECO:0000259" key="1">
    <source>
        <dbReference type="Pfam" id="PF05239"/>
    </source>
</evidence>
<dbReference type="Gene3D" id="2.30.30.240">
    <property type="entry name" value="PRC-barrel domain"/>
    <property type="match status" value="1"/>
</dbReference>
<dbReference type="PANTHER" id="PTHR40061">
    <property type="entry name" value="SPORULATION PROTEIN YLMC-RELATED"/>
    <property type="match status" value="1"/>
</dbReference>
<comment type="caution">
    <text evidence="2">The sequence shown here is derived from an EMBL/GenBank/DDBJ whole genome shotgun (WGS) entry which is preliminary data.</text>
</comment>
<evidence type="ECO:0000313" key="3">
    <source>
        <dbReference type="Proteomes" id="UP000186112"/>
    </source>
</evidence>
<proteinExistence type="predicted"/>
<protein>
    <submittedName>
        <fullName evidence="2">PRC-barrel domain protein</fullName>
    </submittedName>
</protein>
<dbReference type="InterPro" id="IPR027275">
    <property type="entry name" value="PRC-brl_dom"/>
</dbReference>
<keyword evidence="3" id="KW-1185">Reference proteome</keyword>
<dbReference type="InterPro" id="IPR011033">
    <property type="entry name" value="PRC_barrel-like_sf"/>
</dbReference>
<dbReference type="PANTHER" id="PTHR40061:SF1">
    <property type="entry name" value="SPORULATION PROTEIN YLMC-RELATED"/>
    <property type="match status" value="1"/>
</dbReference>
<dbReference type="AlphaFoldDB" id="A0A1U7M990"/>
<reference evidence="2 3" key="1">
    <citation type="submission" date="2016-02" db="EMBL/GenBank/DDBJ databases">
        <title>Genome sequence of Tissierella creatinophila DSM 6911.</title>
        <authorList>
            <person name="Poehlein A."/>
            <person name="Daniel R."/>
        </authorList>
    </citation>
    <scope>NUCLEOTIDE SEQUENCE [LARGE SCALE GENOMIC DNA]</scope>
    <source>
        <strain evidence="2 3">DSM 6911</strain>
    </source>
</reference>
<dbReference type="RefSeq" id="WP_075724001.1">
    <property type="nucleotide sequence ID" value="NZ_LTDM01000001.1"/>
</dbReference>
<sequence length="80" mass="9026">MLKISDIRMKEVINIASGERLGFIYDFEIDIEKGVIEAMILPDNNKGGGFFSKPVDINISWEEIVKIGEDIILVNFPNLV</sequence>
<evidence type="ECO:0000313" key="2">
    <source>
        <dbReference type="EMBL" id="OLS03893.1"/>
    </source>
</evidence>
<dbReference type="SUPFAM" id="SSF50346">
    <property type="entry name" value="PRC-barrel domain"/>
    <property type="match status" value="1"/>
</dbReference>
<dbReference type="OrthoDB" id="6024937at2"/>
<gene>
    <name evidence="2" type="ORF">TICRE_00200</name>
</gene>
<feature type="domain" description="PRC-barrel" evidence="1">
    <location>
        <begin position="2"/>
        <end position="77"/>
    </location>
</feature>
<dbReference type="Pfam" id="PF05239">
    <property type="entry name" value="PRC"/>
    <property type="match status" value="1"/>
</dbReference>
<dbReference type="EMBL" id="LTDM01000001">
    <property type="protein sequence ID" value="OLS03893.1"/>
    <property type="molecule type" value="Genomic_DNA"/>
</dbReference>
<dbReference type="Proteomes" id="UP000186112">
    <property type="component" value="Unassembled WGS sequence"/>
</dbReference>
<dbReference type="InterPro" id="IPR014238">
    <property type="entry name" value="Spore_YlmC/YmxH"/>
</dbReference>
<organism evidence="2 3">
    <name type="scientific">Tissierella creatinophila DSM 6911</name>
    <dbReference type="NCBI Taxonomy" id="1123403"/>
    <lineage>
        <taxon>Bacteria</taxon>
        <taxon>Bacillati</taxon>
        <taxon>Bacillota</taxon>
        <taxon>Tissierellia</taxon>
        <taxon>Tissierellales</taxon>
        <taxon>Tissierellaceae</taxon>
        <taxon>Tissierella</taxon>
    </lineage>
</organism>